<evidence type="ECO:0000256" key="5">
    <source>
        <dbReference type="ARBA" id="ARBA00023125"/>
    </source>
</evidence>
<keyword evidence="5 6" id="KW-0238">DNA-binding</keyword>
<comment type="function">
    <text evidence="6">Required for chromosome condensation and partitioning.</text>
</comment>
<keyword evidence="3 6" id="KW-0067">ATP-binding</keyword>
<evidence type="ECO:0000256" key="3">
    <source>
        <dbReference type="ARBA" id="ARBA00022840"/>
    </source>
</evidence>
<feature type="coiled-coil region" evidence="6">
    <location>
        <begin position="726"/>
        <end position="753"/>
    </location>
</feature>
<keyword evidence="4 6" id="KW-0175">Coiled coil</keyword>
<feature type="region of interest" description="Disordered" evidence="7">
    <location>
        <begin position="1017"/>
        <end position="1036"/>
    </location>
</feature>
<dbReference type="InterPro" id="IPR003395">
    <property type="entry name" value="RecF/RecN/SMC_N"/>
</dbReference>
<dbReference type="EMBL" id="JBHSFK010000013">
    <property type="protein sequence ID" value="MFC4502111.1"/>
    <property type="molecule type" value="Genomic_DNA"/>
</dbReference>
<keyword evidence="2 6" id="KW-0547">Nucleotide-binding</keyword>
<dbReference type="HAMAP" id="MF_01894">
    <property type="entry name" value="Smc_prok"/>
    <property type="match status" value="1"/>
</dbReference>
<accession>A0ABV9ASJ2</accession>
<feature type="coiled-coil region" evidence="6">
    <location>
        <begin position="1043"/>
        <end position="1105"/>
    </location>
</feature>
<dbReference type="InterPro" id="IPR011890">
    <property type="entry name" value="SMC_prok"/>
</dbReference>
<comment type="domain">
    <text evidence="6">Contains large globular domains required for ATP hydrolysis at each terminus and a third globular domain forming a flexible hinge near the middle of the molecule. These domains are separated by coiled-coil structures.</text>
</comment>
<sequence>MHLKALTLRGFKSFASATTLRFEPGITCVVGPNGSGKSNVVDALSWVMGEQGAKSLRGGKMEDVIFAGTTGRPPLGRAEVSLTIDNTDGALPIEYAEVTITRIMFRNGGSEYQINGDTCRLLDIQDLLSDSGIGREMHVIVGQGQLDSVLHADPMGRRAFIEEAAGVLKHRKRKEKALRKLDAMQANLARVQDLTDELRRQLKPLGRQAAVARRAAVIQADLRDARLRLLADDLVRLREALQAEVADEAALKERKEAAEEELRKALQREALLEDEVRRLSPRLQRAQQTWYELSQLAERVRGTISLADARVKSATSAPPEERRGRDPEDMEREAARVREQEAELEAALEAAQHALDDTVSHRADLERELAVEERRLKDAARAIADRREGLARLNGQVNAARSRAASAQAEIDRLAATRDEAQERAFAAQEEYETLKAEVDGLDAGDAELGERHDAAKRQLAEAEAALSAAREAATEAERRRAATRARHEALALGLRRKDGTGALLAAKDRLGGLLGPAAELLTVTPGHEVALAAAFGVAADAIAVTTPASATEAIRLLRKQDAGRAALLLAGAPEETGGRHEGGTGAHSPGDPDTTAGHGADVRPASGAGSSAVAGGVGADRSWGAGPGAGGIGGTGSADVARPAARAVPDVSRPSGPPFAAELVRGPAELMPAVRRLLRGIVVVGTLEDAEQLVYARPELTAVTAEGDLLGAHFAQGGSAGAPSLLEVQASVDEAAAELEELAVRCEELTGAQGAAGERRKECAAFVEELGERRRAADREKSAVAQQLGRLAGQARGAAGEAERSVAAAARAQDALDRALEEVEELAERLAVAEEMPVEEEPDTSVRDRLAADGANARQTEMEARLQVRTHEERVKGLAGRADSLDRAARAEREARARAEQRRARLRHEAAVAEAVASGARQLLAHVEVSIGRADAERVAAEAAKARREQELAAARTAGRDLKAELDKLTDSVHRGEVLGAEKRMRIEQLETKALEELGVEPAGLVSEYGPHQLVPPSPPAEGEVLPEDPEHPRNQPVRFLRSEQEKRLRAAERAYQQLGKVNPLALEEFAALEERHKFLSEQLEDLKKTRADLLQVVKEVDERVEQVFTEAFRDTALQFEGVFSRLFPGGEGRLILTDPDNMLTTGVDVEARPPGKKVKRLSLLSGGERSLTAVAMLVSIFKARPSPFYVMDEVEAALDDTNLQRLIRIMQELQESSQLIVITHQKRTMEVADALYGVSMQGDGVSKVISQRLR</sequence>
<protein>
    <recommendedName>
        <fullName evidence="6">Chromosome partition protein Smc</fullName>
    </recommendedName>
</protein>
<proteinExistence type="inferred from homology"/>
<dbReference type="CDD" id="cd03278">
    <property type="entry name" value="ABC_SMC_barmotin"/>
    <property type="match status" value="2"/>
</dbReference>
<feature type="binding site" evidence="6">
    <location>
        <begin position="32"/>
        <end position="39"/>
    </location>
    <ligand>
        <name>ATP</name>
        <dbReference type="ChEBI" id="CHEBI:30616"/>
    </ligand>
</feature>
<dbReference type="Gene3D" id="1.20.1060.20">
    <property type="match status" value="1"/>
</dbReference>
<feature type="compositionally biased region" description="Low complexity" evidence="7">
    <location>
        <begin position="606"/>
        <end position="615"/>
    </location>
</feature>
<dbReference type="Gene3D" id="3.40.50.300">
    <property type="entry name" value="P-loop containing nucleotide triphosphate hydrolases"/>
    <property type="match status" value="2"/>
</dbReference>
<evidence type="ECO:0000256" key="4">
    <source>
        <dbReference type="ARBA" id="ARBA00023054"/>
    </source>
</evidence>
<evidence type="ECO:0000256" key="1">
    <source>
        <dbReference type="ARBA" id="ARBA00022490"/>
    </source>
</evidence>
<feature type="region of interest" description="Disordered" evidence="7">
    <location>
        <begin position="572"/>
        <end position="655"/>
    </location>
</feature>
<dbReference type="Pfam" id="PF02463">
    <property type="entry name" value="SMC_N"/>
    <property type="match status" value="1"/>
</dbReference>
<dbReference type="Proteomes" id="UP001595839">
    <property type="component" value="Unassembled WGS sequence"/>
</dbReference>
<feature type="compositionally biased region" description="Low complexity" evidence="7">
    <location>
        <begin position="638"/>
        <end position="655"/>
    </location>
</feature>
<dbReference type="Gene3D" id="3.30.70.1620">
    <property type="match status" value="1"/>
</dbReference>
<comment type="caution">
    <text evidence="9">The sequence shown here is derived from an EMBL/GenBank/DDBJ whole genome shotgun (WGS) entry which is preliminary data.</text>
</comment>
<gene>
    <name evidence="6" type="primary">smc</name>
    <name evidence="9" type="ORF">ACFPIH_21690</name>
</gene>
<feature type="domain" description="SMC hinge" evidence="8">
    <location>
        <begin position="512"/>
        <end position="695"/>
    </location>
</feature>
<dbReference type="InterPro" id="IPR010935">
    <property type="entry name" value="SMC_hinge"/>
</dbReference>
<dbReference type="Pfam" id="PF06470">
    <property type="entry name" value="SMC_hinge"/>
    <property type="match status" value="1"/>
</dbReference>
<feature type="coiled-coil region" evidence="6">
    <location>
        <begin position="803"/>
        <end position="837"/>
    </location>
</feature>
<keyword evidence="10" id="KW-1185">Reference proteome</keyword>
<feature type="coiled-coil region" evidence="6">
    <location>
        <begin position="167"/>
        <end position="201"/>
    </location>
</feature>
<organism evidence="9 10">
    <name type="scientific">Streptomyces vulcanius</name>
    <dbReference type="NCBI Taxonomy" id="1441876"/>
    <lineage>
        <taxon>Bacteria</taxon>
        <taxon>Bacillati</taxon>
        <taxon>Actinomycetota</taxon>
        <taxon>Actinomycetes</taxon>
        <taxon>Kitasatosporales</taxon>
        <taxon>Streptomycetaceae</taxon>
        <taxon>Streptomyces</taxon>
    </lineage>
</organism>
<feature type="coiled-coil region" evidence="6">
    <location>
        <begin position="238"/>
        <end position="275"/>
    </location>
</feature>
<comment type="subunit">
    <text evidence="6">Homodimer.</text>
</comment>
<comment type="similarity">
    <text evidence="6">Belongs to the SMC family.</text>
</comment>
<dbReference type="PANTHER" id="PTHR43977">
    <property type="entry name" value="STRUCTURAL MAINTENANCE OF CHROMOSOMES PROTEIN 3"/>
    <property type="match status" value="1"/>
</dbReference>
<evidence type="ECO:0000259" key="8">
    <source>
        <dbReference type="SMART" id="SM00968"/>
    </source>
</evidence>
<dbReference type="InterPro" id="IPR027417">
    <property type="entry name" value="P-loop_NTPase"/>
</dbReference>
<evidence type="ECO:0000256" key="7">
    <source>
        <dbReference type="SAM" id="MobiDB-lite"/>
    </source>
</evidence>
<dbReference type="RefSeq" id="WP_381174610.1">
    <property type="nucleotide sequence ID" value="NZ_JBHSFK010000013.1"/>
</dbReference>
<feature type="region of interest" description="Disordered" evidence="7">
    <location>
        <begin position="309"/>
        <end position="335"/>
    </location>
</feature>
<comment type="subcellular location">
    <subcellularLocation>
        <location evidence="6">Cytoplasm</location>
    </subcellularLocation>
</comment>
<dbReference type="SMART" id="SM00968">
    <property type="entry name" value="SMC_hinge"/>
    <property type="match status" value="1"/>
</dbReference>
<name>A0ABV9ASJ2_9ACTN</name>
<feature type="compositionally biased region" description="Basic and acidic residues" evidence="7">
    <location>
        <begin position="319"/>
        <end position="335"/>
    </location>
</feature>
<keyword evidence="1 6" id="KW-0963">Cytoplasm</keyword>
<feature type="compositionally biased region" description="Gly residues" evidence="7">
    <location>
        <begin position="626"/>
        <end position="637"/>
    </location>
</feature>
<feature type="coiled-coil region" evidence="6">
    <location>
        <begin position="883"/>
        <end position="917"/>
    </location>
</feature>
<dbReference type="SUPFAM" id="SSF75553">
    <property type="entry name" value="Smc hinge domain"/>
    <property type="match status" value="1"/>
</dbReference>
<reference evidence="10" key="1">
    <citation type="journal article" date="2019" name="Int. J. Syst. Evol. Microbiol.">
        <title>The Global Catalogue of Microorganisms (GCM) 10K type strain sequencing project: providing services to taxonomists for standard genome sequencing and annotation.</title>
        <authorList>
            <consortium name="The Broad Institute Genomics Platform"/>
            <consortium name="The Broad Institute Genome Sequencing Center for Infectious Disease"/>
            <person name="Wu L."/>
            <person name="Ma J."/>
        </authorList>
    </citation>
    <scope>NUCLEOTIDE SEQUENCE [LARGE SCALE GENOMIC DNA]</scope>
    <source>
        <strain evidence="10">CGMCC 4.7177</strain>
    </source>
</reference>
<evidence type="ECO:0000313" key="9">
    <source>
        <dbReference type="EMBL" id="MFC4502111.1"/>
    </source>
</evidence>
<dbReference type="PIRSF" id="PIRSF005719">
    <property type="entry name" value="SMC"/>
    <property type="match status" value="1"/>
</dbReference>
<dbReference type="InterPro" id="IPR036277">
    <property type="entry name" value="SMC_hinge_sf"/>
</dbReference>
<evidence type="ECO:0000256" key="6">
    <source>
        <dbReference type="HAMAP-Rule" id="MF_01894"/>
    </source>
</evidence>
<dbReference type="InterPro" id="IPR024704">
    <property type="entry name" value="SMC"/>
</dbReference>
<evidence type="ECO:0000313" key="10">
    <source>
        <dbReference type="Proteomes" id="UP001595839"/>
    </source>
</evidence>
<dbReference type="SUPFAM" id="SSF52540">
    <property type="entry name" value="P-loop containing nucleoside triphosphate hydrolases"/>
    <property type="match status" value="1"/>
</dbReference>
<evidence type="ECO:0000256" key="2">
    <source>
        <dbReference type="ARBA" id="ARBA00022741"/>
    </source>
</evidence>